<evidence type="ECO:0000256" key="1">
    <source>
        <dbReference type="SAM" id="SignalP"/>
    </source>
</evidence>
<gene>
    <name evidence="2" type="ORF">D5400_06635</name>
</gene>
<dbReference type="AlphaFoldDB" id="A0A3Q8XP75"/>
<dbReference type="RefSeq" id="WP_126008816.1">
    <property type="nucleotide sequence ID" value="NZ_CP032509.1"/>
</dbReference>
<evidence type="ECO:0000313" key="3">
    <source>
        <dbReference type="Proteomes" id="UP000268192"/>
    </source>
</evidence>
<dbReference type="Gene3D" id="3.30.70.60">
    <property type="match status" value="1"/>
</dbReference>
<keyword evidence="3" id="KW-1185">Reference proteome</keyword>
<dbReference type="InterPro" id="IPR014717">
    <property type="entry name" value="Transl_elong_EF1B/ribsomal_bS6"/>
</dbReference>
<feature type="signal peptide" evidence="1">
    <location>
        <begin position="1"/>
        <end position="21"/>
    </location>
</feature>
<dbReference type="Proteomes" id="UP000268192">
    <property type="component" value="Chromosome"/>
</dbReference>
<proteinExistence type="predicted"/>
<reference evidence="2 3" key="1">
    <citation type="submission" date="2018-09" db="EMBL/GenBank/DDBJ databases">
        <title>Marinorhizobium profundi gen. nov., sp. nov., isolated from a deep-sea sediment sample from the New Britain Trench and proposal of Marinorhizobiaceae fam. nov. in the order Rhizobiales of the class Alphaproteobacteria.</title>
        <authorList>
            <person name="Cao J."/>
        </authorList>
    </citation>
    <scope>NUCLEOTIDE SEQUENCE [LARGE SCALE GENOMIC DNA]</scope>
    <source>
        <strain evidence="2 3">WS11</strain>
    </source>
</reference>
<sequence length="178" mass="19377">MSRARAATVACLALMAMAPVAAFLWAQDRLNDLRQETAIVENTIAELQQRLQSSADGSDRSAEAMLVDFHVDGATEAVAAAGLQAQLATLAREAGIDIDEFEVMRALDTGTQAEAEPGVRLRLAFKAGNDAFQEMLYAIEQRRPAMRVQSLRLATFDADEAPILNADLVVEAYRRLEP</sequence>
<accession>A0A3Q8XP75</accession>
<dbReference type="NCBIfam" id="NF040576">
    <property type="entry name" value="T2SS_GspM_XpsM"/>
    <property type="match status" value="1"/>
</dbReference>
<protein>
    <recommendedName>
        <fullName evidence="4">General secretion pathway protein GspM</fullName>
    </recommendedName>
</protein>
<keyword evidence="1" id="KW-0732">Signal</keyword>
<feature type="chain" id="PRO_5018683528" description="General secretion pathway protein GspM" evidence="1">
    <location>
        <begin position="22"/>
        <end position="178"/>
    </location>
</feature>
<dbReference type="OrthoDB" id="9826922at2"/>
<evidence type="ECO:0000313" key="2">
    <source>
        <dbReference type="EMBL" id="AZN70997.1"/>
    </source>
</evidence>
<dbReference type="KEGG" id="abaw:D5400_06635"/>
<name>A0A3Q8XP75_9HYPH</name>
<organism evidence="2 3">
    <name type="scientific">Georhizobium profundi</name>
    <dbReference type="NCBI Taxonomy" id="2341112"/>
    <lineage>
        <taxon>Bacteria</taxon>
        <taxon>Pseudomonadati</taxon>
        <taxon>Pseudomonadota</taxon>
        <taxon>Alphaproteobacteria</taxon>
        <taxon>Hyphomicrobiales</taxon>
        <taxon>Rhizobiaceae</taxon>
        <taxon>Georhizobium</taxon>
    </lineage>
</organism>
<dbReference type="Pfam" id="PF10741">
    <property type="entry name" value="T2SSM_b"/>
    <property type="match status" value="1"/>
</dbReference>
<evidence type="ECO:0008006" key="4">
    <source>
        <dbReference type="Google" id="ProtNLM"/>
    </source>
</evidence>
<dbReference type="InterPro" id="IPR034756">
    <property type="entry name" value="T2SSM_b"/>
</dbReference>
<dbReference type="EMBL" id="CP032509">
    <property type="protein sequence ID" value="AZN70997.1"/>
    <property type="molecule type" value="Genomic_DNA"/>
</dbReference>